<dbReference type="EMBL" id="ANIK01000001">
    <property type="protein sequence ID" value="EMJ98357.1"/>
    <property type="molecule type" value="Genomic_DNA"/>
</dbReference>
<name>M6D2J3_9LEPT</name>
<reference evidence="1 2" key="1">
    <citation type="submission" date="2013-01" db="EMBL/GenBank/DDBJ databases">
        <authorList>
            <person name="Harkins D.M."/>
            <person name="Durkin A.S."/>
            <person name="Brinkac L.M."/>
            <person name="Haft D.H."/>
            <person name="Selengut J.D."/>
            <person name="Sanka R."/>
            <person name="DePew J."/>
            <person name="Purushe J."/>
            <person name="Galloway R.L."/>
            <person name="Vinetz J.M."/>
            <person name="Sutton G.G."/>
            <person name="Nierman W.C."/>
            <person name="Fouts D.E."/>
        </authorList>
    </citation>
    <scope>NUCLEOTIDE SEQUENCE [LARGE SCALE GENOMIC DNA]</scope>
    <source>
        <strain evidence="1 2">79601</strain>
    </source>
</reference>
<dbReference type="NCBIfam" id="NF047804">
    <property type="entry name" value="LIC13305_lipo"/>
    <property type="match status" value="1"/>
</dbReference>
<dbReference type="Proteomes" id="UP000011988">
    <property type="component" value="Unassembled WGS sequence"/>
</dbReference>
<dbReference type="RefSeq" id="WP_020771707.1">
    <property type="nucleotide sequence ID" value="NZ_ANIK01000001.1"/>
</dbReference>
<gene>
    <name evidence="1" type="ORF">LEP1GSC194_0949</name>
</gene>
<comment type="caution">
    <text evidence="1">The sequence shown here is derived from an EMBL/GenBank/DDBJ whole genome shotgun (WGS) entry which is preliminary data.</text>
</comment>
<sequence length="288" mass="31936">MKNFFLSVLIVSAMVACSPKDDKVNEFLLSLLLLQSVQPDDPNRVENYDRDVQIITHTMPPSSPWYTFDLSYSEEDLDVYVTLLRAQIAKYPRGYWIKAKAEKIYLVKYINGVNGGGGARGLSLGSENGIYLSVGQGIASCNGCEEDYASTIHHELMHNVDYSQFGPFYSQTTDDWNGLNPVGFQYGGVSNSGAAANVWTHIIHPVSGFLSYYGTTNKLEDRAIFAAAILGGLQQFQSDTLINFCQADPILAAKTIKLISNMNRFWSFAGAENTFWKTRITETANACN</sequence>
<dbReference type="AlphaFoldDB" id="M6D2J3"/>
<keyword evidence="1" id="KW-0449">Lipoprotein</keyword>
<dbReference type="PATRIC" id="fig|1218565.3.peg.24"/>
<dbReference type="Gene3D" id="3.40.390.70">
    <property type="match status" value="1"/>
</dbReference>
<protein>
    <submittedName>
        <fullName evidence="1">Putative lipoprotein</fullName>
    </submittedName>
</protein>
<evidence type="ECO:0000313" key="1">
    <source>
        <dbReference type="EMBL" id="EMJ98357.1"/>
    </source>
</evidence>
<accession>M6D2J3</accession>
<proteinExistence type="predicted"/>
<organism evidence="1 2">
    <name type="scientific">Leptospira alstonii serovar Sichuan str. 79601</name>
    <dbReference type="NCBI Taxonomy" id="1218565"/>
    <lineage>
        <taxon>Bacteria</taxon>
        <taxon>Pseudomonadati</taxon>
        <taxon>Spirochaetota</taxon>
        <taxon>Spirochaetia</taxon>
        <taxon>Leptospirales</taxon>
        <taxon>Leptospiraceae</taxon>
        <taxon>Leptospira</taxon>
    </lineage>
</organism>
<dbReference type="PROSITE" id="PS51257">
    <property type="entry name" value="PROKAR_LIPOPROTEIN"/>
    <property type="match status" value="1"/>
</dbReference>
<dbReference type="OrthoDB" id="324417at2"/>
<evidence type="ECO:0000313" key="2">
    <source>
        <dbReference type="Proteomes" id="UP000011988"/>
    </source>
</evidence>